<comment type="caution">
    <text evidence="3">The sequence shown here is derived from an EMBL/GenBank/DDBJ whole genome shotgun (WGS) entry which is preliminary data.</text>
</comment>
<dbReference type="EMBL" id="JBBNAF010000002">
    <property type="protein sequence ID" value="KAK9164710.1"/>
    <property type="molecule type" value="Genomic_DNA"/>
</dbReference>
<feature type="transmembrane region" description="Helical" evidence="2">
    <location>
        <begin position="117"/>
        <end position="137"/>
    </location>
</feature>
<keyword evidence="2" id="KW-0812">Transmembrane</keyword>
<evidence type="ECO:0000256" key="1">
    <source>
        <dbReference type="SAM" id="MobiDB-lite"/>
    </source>
</evidence>
<evidence type="ECO:0000313" key="4">
    <source>
        <dbReference type="Proteomes" id="UP001420932"/>
    </source>
</evidence>
<organism evidence="3 4">
    <name type="scientific">Stephania yunnanensis</name>
    <dbReference type="NCBI Taxonomy" id="152371"/>
    <lineage>
        <taxon>Eukaryota</taxon>
        <taxon>Viridiplantae</taxon>
        <taxon>Streptophyta</taxon>
        <taxon>Embryophyta</taxon>
        <taxon>Tracheophyta</taxon>
        <taxon>Spermatophyta</taxon>
        <taxon>Magnoliopsida</taxon>
        <taxon>Ranunculales</taxon>
        <taxon>Menispermaceae</taxon>
        <taxon>Menispermoideae</taxon>
        <taxon>Cissampelideae</taxon>
        <taxon>Stephania</taxon>
    </lineage>
</organism>
<protein>
    <submittedName>
        <fullName evidence="3">Uncharacterized protein</fullName>
    </submittedName>
</protein>
<evidence type="ECO:0000256" key="2">
    <source>
        <dbReference type="SAM" id="Phobius"/>
    </source>
</evidence>
<sequence length="148" mass="16573">MEADCVAGWSTIIQVNEAAALREIFLLGTTVSRRVAPAAASAKKQNANKQQQQQQQQVPKRHSWPENPRRIQVTIGSLPEEKITQSSFNGGSNKKVRIRSIGCVHVPHHSSHFDQTLFIPLFNGMFNFLMFFVVGLLDDSMQNLISEV</sequence>
<dbReference type="AlphaFoldDB" id="A0AAP0Q2F4"/>
<proteinExistence type="predicted"/>
<accession>A0AAP0Q2F4</accession>
<keyword evidence="2" id="KW-0472">Membrane</keyword>
<name>A0AAP0Q2F4_9MAGN</name>
<dbReference type="Proteomes" id="UP001420932">
    <property type="component" value="Unassembled WGS sequence"/>
</dbReference>
<keyword evidence="2" id="KW-1133">Transmembrane helix</keyword>
<feature type="region of interest" description="Disordered" evidence="1">
    <location>
        <begin position="38"/>
        <end position="67"/>
    </location>
</feature>
<evidence type="ECO:0000313" key="3">
    <source>
        <dbReference type="EMBL" id="KAK9164710.1"/>
    </source>
</evidence>
<gene>
    <name evidence="3" type="ORF">Syun_005612</name>
</gene>
<feature type="compositionally biased region" description="Low complexity" evidence="1">
    <location>
        <begin position="38"/>
        <end position="58"/>
    </location>
</feature>
<keyword evidence="4" id="KW-1185">Reference proteome</keyword>
<reference evidence="3 4" key="1">
    <citation type="submission" date="2024-01" db="EMBL/GenBank/DDBJ databases">
        <title>Genome assemblies of Stephania.</title>
        <authorList>
            <person name="Yang L."/>
        </authorList>
    </citation>
    <scope>NUCLEOTIDE SEQUENCE [LARGE SCALE GENOMIC DNA]</scope>
    <source>
        <strain evidence="3">YNDBR</strain>
        <tissue evidence="3">Leaf</tissue>
    </source>
</reference>